<proteinExistence type="predicted"/>
<name>A0A2P6Q5Q2_ROSCH</name>
<reference evidence="1 2" key="1">
    <citation type="journal article" date="2018" name="Nat. Genet.">
        <title>The Rosa genome provides new insights in the design of modern roses.</title>
        <authorList>
            <person name="Bendahmane M."/>
        </authorList>
    </citation>
    <scope>NUCLEOTIDE SEQUENCE [LARGE SCALE GENOMIC DNA]</scope>
    <source>
        <strain evidence="2">cv. Old Blush</strain>
    </source>
</reference>
<gene>
    <name evidence="1" type="ORF">RchiOBHm_Chr5g0014601</name>
</gene>
<organism evidence="1 2">
    <name type="scientific">Rosa chinensis</name>
    <name type="common">China rose</name>
    <dbReference type="NCBI Taxonomy" id="74649"/>
    <lineage>
        <taxon>Eukaryota</taxon>
        <taxon>Viridiplantae</taxon>
        <taxon>Streptophyta</taxon>
        <taxon>Embryophyta</taxon>
        <taxon>Tracheophyta</taxon>
        <taxon>Spermatophyta</taxon>
        <taxon>Magnoliopsida</taxon>
        <taxon>eudicotyledons</taxon>
        <taxon>Gunneridae</taxon>
        <taxon>Pentapetalae</taxon>
        <taxon>rosids</taxon>
        <taxon>fabids</taxon>
        <taxon>Rosales</taxon>
        <taxon>Rosaceae</taxon>
        <taxon>Rosoideae</taxon>
        <taxon>Rosoideae incertae sedis</taxon>
        <taxon>Rosa</taxon>
    </lineage>
</organism>
<comment type="caution">
    <text evidence="1">The sequence shown here is derived from an EMBL/GenBank/DDBJ whole genome shotgun (WGS) entry which is preliminary data.</text>
</comment>
<dbReference type="AlphaFoldDB" id="A0A2P6Q5Q2"/>
<evidence type="ECO:0000313" key="1">
    <source>
        <dbReference type="EMBL" id="PRQ29505.1"/>
    </source>
</evidence>
<accession>A0A2P6Q5Q2</accession>
<sequence length="65" mass="6930">MVKEFKGMQNWGEVAPRALVTTHKKASSLPTLETIIEEGSEGFEVLPKGVLVSILPSSSLGLCTS</sequence>
<dbReference type="Gramene" id="PRQ29505">
    <property type="protein sequence ID" value="PRQ29505"/>
    <property type="gene ID" value="RchiOBHm_Chr5g0014601"/>
</dbReference>
<dbReference type="PANTHER" id="PTHR36063">
    <property type="entry name" value="ARABIDOPSIS THALIANA GENOMIC DNA, CHROMOSOME 5, P1 CLONE:MOK16"/>
    <property type="match status" value="1"/>
</dbReference>
<protein>
    <submittedName>
        <fullName evidence="1">Uncharacterized protein</fullName>
    </submittedName>
</protein>
<dbReference type="PANTHER" id="PTHR36063:SF1">
    <property type="entry name" value="ARABIDOPSIS THALIANA GENOMIC DNA, CHROMOSOME 5, P1 CLONE:MOK16"/>
    <property type="match status" value="1"/>
</dbReference>
<keyword evidence="2" id="KW-1185">Reference proteome</keyword>
<dbReference type="EMBL" id="PDCK01000043">
    <property type="protein sequence ID" value="PRQ29505.1"/>
    <property type="molecule type" value="Genomic_DNA"/>
</dbReference>
<evidence type="ECO:0000313" key="2">
    <source>
        <dbReference type="Proteomes" id="UP000238479"/>
    </source>
</evidence>
<dbReference type="Proteomes" id="UP000238479">
    <property type="component" value="Chromosome 5"/>
</dbReference>